<proteinExistence type="predicted"/>
<dbReference type="Proteomes" id="UP000499080">
    <property type="component" value="Unassembled WGS sequence"/>
</dbReference>
<accession>A0A4Y2B8B7</accession>
<evidence type="ECO:0000313" key="2">
    <source>
        <dbReference type="Proteomes" id="UP000499080"/>
    </source>
</evidence>
<organism evidence="1 2">
    <name type="scientific">Araneus ventricosus</name>
    <name type="common">Orbweaver spider</name>
    <name type="synonym">Epeira ventricosa</name>
    <dbReference type="NCBI Taxonomy" id="182803"/>
    <lineage>
        <taxon>Eukaryota</taxon>
        <taxon>Metazoa</taxon>
        <taxon>Ecdysozoa</taxon>
        <taxon>Arthropoda</taxon>
        <taxon>Chelicerata</taxon>
        <taxon>Arachnida</taxon>
        <taxon>Araneae</taxon>
        <taxon>Araneomorphae</taxon>
        <taxon>Entelegynae</taxon>
        <taxon>Araneoidea</taxon>
        <taxon>Araneidae</taxon>
        <taxon>Araneus</taxon>
    </lineage>
</organism>
<evidence type="ECO:0000313" key="1">
    <source>
        <dbReference type="EMBL" id="GBL87294.1"/>
    </source>
</evidence>
<protein>
    <submittedName>
        <fullName evidence="1">Uncharacterized protein</fullName>
    </submittedName>
</protein>
<sequence>MESFSKNKFEFQASSSVEKEISIFITVGSNELSFLKVGRGGLGERCRPCSRRVPGSKLNFTEDALGLLHPKSSLWDQKLHRRCDTEVWRRGATPGVTLVM</sequence>
<name>A0A4Y2B8B7_ARAVE</name>
<gene>
    <name evidence="1" type="ORF">AVEN_270554_1</name>
</gene>
<reference evidence="1 2" key="1">
    <citation type="journal article" date="2019" name="Sci. Rep.">
        <title>Orb-weaving spider Araneus ventricosus genome elucidates the spidroin gene catalogue.</title>
        <authorList>
            <person name="Kono N."/>
            <person name="Nakamura H."/>
            <person name="Ohtoshi R."/>
            <person name="Moran D.A.P."/>
            <person name="Shinohara A."/>
            <person name="Yoshida Y."/>
            <person name="Fujiwara M."/>
            <person name="Mori M."/>
            <person name="Tomita M."/>
            <person name="Arakawa K."/>
        </authorList>
    </citation>
    <scope>NUCLEOTIDE SEQUENCE [LARGE SCALE GENOMIC DNA]</scope>
</reference>
<comment type="caution">
    <text evidence="1">The sequence shown here is derived from an EMBL/GenBank/DDBJ whole genome shotgun (WGS) entry which is preliminary data.</text>
</comment>
<dbReference type="AlphaFoldDB" id="A0A4Y2B8B7"/>
<dbReference type="EMBL" id="BGPR01000052">
    <property type="protein sequence ID" value="GBL87294.1"/>
    <property type="molecule type" value="Genomic_DNA"/>
</dbReference>
<keyword evidence="2" id="KW-1185">Reference proteome</keyword>